<dbReference type="PANTHER" id="PTHR11113">
    <property type="entry name" value="N-ACETYLGLUCOSAMINE-6-PHOSPHATE DEACETYLASE"/>
    <property type="match status" value="1"/>
</dbReference>
<gene>
    <name evidence="7" type="ORF">AABB29_18200</name>
</gene>
<dbReference type="PANTHER" id="PTHR11113:SF14">
    <property type="entry name" value="N-ACETYLGLUCOSAMINE-6-PHOSPHATE DEACETYLASE"/>
    <property type="match status" value="1"/>
</dbReference>
<evidence type="ECO:0000256" key="1">
    <source>
        <dbReference type="ARBA" id="ARBA00010716"/>
    </source>
</evidence>
<evidence type="ECO:0000256" key="2">
    <source>
        <dbReference type="ARBA" id="ARBA00022723"/>
    </source>
</evidence>
<protein>
    <submittedName>
        <fullName evidence="7">N-acetylglucosamine-6-phosphate deacetylase</fullName>
        <ecNumber evidence="7">3.5.1.25</ecNumber>
    </submittedName>
</protein>
<dbReference type="GO" id="GO:0008448">
    <property type="term" value="F:N-acetylglucosamine-6-phosphate deacetylase activity"/>
    <property type="evidence" value="ECO:0007669"/>
    <property type="project" value="UniProtKB-EC"/>
</dbReference>
<dbReference type="EMBL" id="CP150951">
    <property type="protein sequence ID" value="WZC48745.1"/>
    <property type="molecule type" value="Genomic_DNA"/>
</dbReference>
<dbReference type="Gene3D" id="2.30.40.10">
    <property type="entry name" value="Urease, subunit C, domain 1"/>
    <property type="match status" value="1"/>
</dbReference>
<dbReference type="Pfam" id="PF01979">
    <property type="entry name" value="Amidohydro_1"/>
    <property type="match status" value="1"/>
</dbReference>
<dbReference type="InterPro" id="IPR003764">
    <property type="entry name" value="GlcNAc_6-P_deAcase"/>
</dbReference>
<dbReference type="RefSeq" id="WP_341366858.1">
    <property type="nucleotide sequence ID" value="NZ_CP150951.2"/>
</dbReference>
<dbReference type="InterPro" id="IPR011059">
    <property type="entry name" value="Metal-dep_hydrolase_composite"/>
</dbReference>
<evidence type="ECO:0000256" key="4">
    <source>
        <dbReference type="ARBA" id="ARBA00023277"/>
    </source>
</evidence>
<evidence type="ECO:0000313" key="7">
    <source>
        <dbReference type="EMBL" id="WZC48745.1"/>
    </source>
</evidence>
<dbReference type="Gene3D" id="3.20.20.140">
    <property type="entry name" value="Metal-dependent hydrolases"/>
    <property type="match status" value="1"/>
</dbReference>
<sequence length="370" mass="38113">MGEWIAPDRLFDGHSIHAGLGVLLDDGQITRIEKAPATARQISGLVSPGFVDLQVNGGGGVMLNNQPDAMGIKTILAAHRRFGTTALMPTVITDHPDVLARAADAAISAKDAPGMLGLHIEGPHIAPAKRGTHAGTFIRPLDDHTINIVGGLRKAGLGVMITLAPESCTAAQIKTLTGLGAVVSLGHTNAAADQMQTAIAAGATCITHLFNAMSAMEGRAPGAVGAAINSHCYAGIICDGHHVDDSMLGLAIRARPTPDRMFLVSDAMATVGGPNQFELYSQTIQLKDGKLVNAEGALAGAHLTMAAALTRLVQKVGIPAASALRMATTIPAACIGADRQGQLIGQKTEDTLILNADLSMHGTLSDILLT</sequence>
<keyword evidence="2" id="KW-0479">Metal-binding</keyword>
<keyword evidence="4 5" id="KW-0119">Carbohydrate metabolism</keyword>
<reference evidence="8" key="1">
    <citation type="submission" date="2024-04" db="EMBL/GenBank/DDBJ databases">
        <title>Phylogenomic analyses of a clade within the roseobacter group suggest taxonomic reassignments of species of the genera Aestuariivita, Citreicella, Loktanella, Nautella, Pelagibaca, Ruegeria, Thalassobius, Thiobacimonas and Tropicibacter, and the proposal o.</title>
        <authorList>
            <person name="Jeon C.O."/>
        </authorList>
    </citation>
    <scope>NUCLEOTIDE SEQUENCE [LARGE SCALE GENOMIC DNA]</scope>
    <source>
        <strain evidence="8">BS5-3</strain>
    </source>
</reference>
<dbReference type="EC" id="3.5.1.25" evidence="7"/>
<name>A0ABZ2V3N5_9RHOB</name>
<proteinExistence type="inferred from homology"/>
<keyword evidence="8" id="KW-1185">Reference proteome</keyword>
<evidence type="ECO:0000256" key="3">
    <source>
        <dbReference type="ARBA" id="ARBA00022801"/>
    </source>
</evidence>
<dbReference type="InterPro" id="IPR032466">
    <property type="entry name" value="Metal_Hydrolase"/>
</dbReference>
<comment type="similarity">
    <text evidence="1 5">Belongs to the metallo-dependent hydrolases superfamily. NagA family.</text>
</comment>
<evidence type="ECO:0000256" key="5">
    <source>
        <dbReference type="PIRNR" id="PIRNR038994"/>
    </source>
</evidence>
<accession>A0ABZ2V3N5</accession>
<dbReference type="SUPFAM" id="SSF51556">
    <property type="entry name" value="Metallo-dependent hydrolases"/>
    <property type="match status" value="1"/>
</dbReference>
<evidence type="ECO:0000313" key="8">
    <source>
        <dbReference type="Proteomes" id="UP001440612"/>
    </source>
</evidence>
<organism evidence="7 8">
    <name type="scientific">Yoonia phaeophyticola</name>
    <dbReference type="NCBI Taxonomy" id="3137369"/>
    <lineage>
        <taxon>Bacteria</taxon>
        <taxon>Pseudomonadati</taxon>
        <taxon>Pseudomonadota</taxon>
        <taxon>Alphaproteobacteria</taxon>
        <taxon>Rhodobacterales</taxon>
        <taxon>Paracoccaceae</taxon>
        <taxon>Yoonia</taxon>
    </lineage>
</organism>
<evidence type="ECO:0000259" key="6">
    <source>
        <dbReference type="Pfam" id="PF01979"/>
    </source>
</evidence>
<dbReference type="InterPro" id="IPR006680">
    <property type="entry name" value="Amidohydro-rel"/>
</dbReference>
<keyword evidence="3 5" id="KW-0378">Hydrolase</keyword>
<feature type="domain" description="Amidohydrolase-related" evidence="6">
    <location>
        <begin position="46"/>
        <end position="343"/>
    </location>
</feature>
<dbReference type="Proteomes" id="UP001440612">
    <property type="component" value="Chromosome"/>
</dbReference>
<dbReference type="PIRSF" id="PIRSF038994">
    <property type="entry name" value="NagA"/>
    <property type="match status" value="1"/>
</dbReference>